<reference evidence="3 4" key="1">
    <citation type="submission" date="2018-12" db="EMBL/GenBank/DDBJ databases">
        <authorList>
            <person name="Kartti S."/>
            <person name="Manni A."/>
            <person name="Chemao El Fihri M.W."/>
            <person name="Laamarti M."/>
            <person name="Temsamani L."/>
            <person name="El Jamali J.E."/>
            <person name="Ouadghiri M."/>
            <person name="Ibrahimi A."/>
            <person name="Filati-Maltouf A."/>
        </authorList>
    </citation>
    <scope>NUCLEOTIDE SEQUENCE [LARGE SCALE GENOMIC DNA]</scope>
    <source>
        <strain evidence="3 4">MDMC339</strain>
    </source>
</reference>
<keyword evidence="2" id="KW-0546">Nucleotide metabolism</keyword>
<dbReference type="AlphaFoldDB" id="A0A3S0HYH7"/>
<dbReference type="SUPFAM" id="SSF51283">
    <property type="entry name" value="dUTPase-like"/>
    <property type="match status" value="1"/>
</dbReference>
<dbReference type="RefSeq" id="WP_126928294.1">
    <property type="nucleotide sequence ID" value="NZ_RXLZ01000011.1"/>
</dbReference>
<proteinExistence type="predicted"/>
<dbReference type="Pfam" id="PF22769">
    <property type="entry name" value="DCD"/>
    <property type="match status" value="1"/>
</dbReference>
<comment type="caution">
    <text evidence="3">The sequence shown here is derived from an EMBL/GenBank/DDBJ whole genome shotgun (WGS) entry which is preliminary data.</text>
</comment>
<dbReference type="PANTHER" id="PTHR42680">
    <property type="entry name" value="DCTP DEAMINASE"/>
    <property type="match status" value="1"/>
</dbReference>
<dbReference type="Proteomes" id="UP000271705">
    <property type="component" value="Unassembled WGS sequence"/>
</dbReference>
<evidence type="ECO:0000256" key="2">
    <source>
        <dbReference type="ARBA" id="ARBA00023080"/>
    </source>
</evidence>
<evidence type="ECO:0000256" key="1">
    <source>
        <dbReference type="ARBA" id="ARBA00022801"/>
    </source>
</evidence>
<accession>A0A3S0HYH7</accession>
<sequence length="176" mass="19478">MLVVSENLKGIAKSFDVCPGSLVEEFSLKILLDRTVRRMRDDALESSPVRYGSRYNPDDFFFPEEQIHDSLMLLPGQNCLACSQHEYFMPPGYFGLVQTKGSLARLFVTATANDGQVEPGYKGKITLELSNLAKFAVSIPSGSEVAQMFVFRCSSNSIVPYNGRYQNAQGPTVASF</sequence>
<dbReference type="InterPro" id="IPR011962">
    <property type="entry name" value="dCTP_deaminase"/>
</dbReference>
<evidence type="ECO:0000313" key="3">
    <source>
        <dbReference type="EMBL" id="RTQ90704.1"/>
    </source>
</evidence>
<evidence type="ECO:0000313" key="4">
    <source>
        <dbReference type="Proteomes" id="UP000271705"/>
    </source>
</evidence>
<gene>
    <name evidence="3" type="ORF">EKL94_05360</name>
</gene>
<dbReference type="CDD" id="cd07557">
    <property type="entry name" value="trimeric_dUTPase"/>
    <property type="match status" value="1"/>
</dbReference>
<name>A0A3S0HYH7_STEMA</name>
<protein>
    <submittedName>
        <fullName evidence="3">Deoxycytidine deaminase</fullName>
    </submittedName>
</protein>
<dbReference type="GO" id="GO:0006229">
    <property type="term" value="P:dUTP biosynthetic process"/>
    <property type="evidence" value="ECO:0007669"/>
    <property type="project" value="InterPro"/>
</dbReference>
<dbReference type="PANTHER" id="PTHR42680:SF3">
    <property type="entry name" value="DCTP DEAMINASE"/>
    <property type="match status" value="1"/>
</dbReference>
<dbReference type="Gene3D" id="2.70.40.10">
    <property type="match status" value="1"/>
</dbReference>
<organism evidence="3 4">
    <name type="scientific">Stenotrophomonas maltophilia</name>
    <name type="common">Pseudomonas maltophilia</name>
    <name type="synonym">Xanthomonas maltophilia</name>
    <dbReference type="NCBI Taxonomy" id="40324"/>
    <lineage>
        <taxon>Bacteria</taxon>
        <taxon>Pseudomonadati</taxon>
        <taxon>Pseudomonadota</taxon>
        <taxon>Gammaproteobacteria</taxon>
        <taxon>Lysobacterales</taxon>
        <taxon>Lysobacteraceae</taxon>
        <taxon>Stenotrophomonas</taxon>
        <taxon>Stenotrophomonas maltophilia group</taxon>
    </lineage>
</organism>
<dbReference type="InterPro" id="IPR036157">
    <property type="entry name" value="dUTPase-like_sf"/>
</dbReference>
<dbReference type="InterPro" id="IPR033704">
    <property type="entry name" value="dUTPase_trimeric"/>
</dbReference>
<dbReference type="GO" id="GO:0008829">
    <property type="term" value="F:dCTP deaminase activity"/>
    <property type="evidence" value="ECO:0007669"/>
    <property type="project" value="InterPro"/>
</dbReference>
<dbReference type="EMBL" id="RXLZ01000011">
    <property type="protein sequence ID" value="RTQ90704.1"/>
    <property type="molecule type" value="Genomic_DNA"/>
</dbReference>
<keyword evidence="1" id="KW-0378">Hydrolase</keyword>